<sequence length="199" mass="22585">MLTNVRERLVEKTVPFFAPVKRNSSKTFASLHKCSAVNRNNEKKMIKADCQLIQQLLKAAQAGHNTDMELVLRHELSPVPLALATIDGNMNSVQKMFTNSVRMIDVVFDRYIGQESIKAMTRGKRAVNSKLPIQKMINDGNVILSQVWSQFSALNEKKAETARFLTQHFIDHGPNIDQVNEIVTAEWFEEQLVKLFGKS</sequence>
<dbReference type="PANTHER" id="PTHR46704">
    <property type="entry name" value="CXC DOMAIN-CONTAINING PROTEIN-RELATED"/>
    <property type="match status" value="1"/>
</dbReference>
<evidence type="ECO:0000313" key="2">
    <source>
        <dbReference type="Proteomes" id="UP001381693"/>
    </source>
</evidence>
<comment type="caution">
    <text evidence="1">The sequence shown here is derived from an EMBL/GenBank/DDBJ whole genome shotgun (WGS) entry which is preliminary data.</text>
</comment>
<reference evidence="1 2" key="1">
    <citation type="submission" date="2023-11" db="EMBL/GenBank/DDBJ databases">
        <title>Halocaridina rubra genome assembly.</title>
        <authorList>
            <person name="Smith C."/>
        </authorList>
    </citation>
    <scope>NUCLEOTIDE SEQUENCE [LARGE SCALE GENOMIC DNA]</scope>
    <source>
        <strain evidence="1">EP-1</strain>
        <tissue evidence="1">Whole</tissue>
    </source>
</reference>
<dbReference type="AlphaFoldDB" id="A0AAN8ZVM0"/>
<gene>
    <name evidence="1" type="ORF">SK128_021513</name>
</gene>
<evidence type="ECO:0000313" key="1">
    <source>
        <dbReference type="EMBL" id="KAK7014488.1"/>
    </source>
</evidence>
<proteinExistence type="predicted"/>
<name>A0AAN8ZVM0_HALRR</name>
<dbReference type="Proteomes" id="UP001381693">
    <property type="component" value="Unassembled WGS sequence"/>
</dbReference>
<dbReference type="PANTHER" id="PTHR46704:SF1">
    <property type="entry name" value="TELOMERE LENGTH REGULATION PROTEIN TEL2 HOMOLOG"/>
    <property type="match status" value="1"/>
</dbReference>
<accession>A0AAN8ZVM0</accession>
<keyword evidence="2" id="KW-1185">Reference proteome</keyword>
<protein>
    <submittedName>
        <fullName evidence="1">Uncharacterized protein</fullName>
    </submittedName>
</protein>
<organism evidence="1 2">
    <name type="scientific">Halocaridina rubra</name>
    <name type="common">Hawaiian red shrimp</name>
    <dbReference type="NCBI Taxonomy" id="373956"/>
    <lineage>
        <taxon>Eukaryota</taxon>
        <taxon>Metazoa</taxon>
        <taxon>Ecdysozoa</taxon>
        <taxon>Arthropoda</taxon>
        <taxon>Crustacea</taxon>
        <taxon>Multicrustacea</taxon>
        <taxon>Malacostraca</taxon>
        <taxon>Eumalacostraca</taxon>
        <taxon>Eucarida</taxon>
        <taxon>Decapoda</taxon>
        <taxon>Pleocyemata</taxon>
        <taxon>Caridea</taxon>
        <taxon>Atyoidea</taxon>
        <taxon>Atyidae</taxon>
        <taxon>Halocaridina</taxon>
    </lineage>
</organism>
<dbReference type="EMBL" id="JAXCGZ010023271">
    <property type="protein sequence ID" value="KAK7014488.1"/>
    <property type="molecule type" value="Genomic_DNA"/>
</dbReference>